<dbReference type="Proteomes" id="UP000029004">
    <property type="component" value="Unassembled WGS sequence"/>
</dbReference>
<dbReference type="RefSeq" id="WP_034525637.1">
    <property type="nucleotide sequence ID" value="NZ_JGZP01000001.1"/>
</dbReference>
<dbReference type="STRING" id="762211.BSTEL_0997"/>
<dbReference type="Pfam" id="PF12089">
    <property type="entry name" value="DUF3566"/>
    <property type="match status" value="1"/>
</dbReference>
<keyword evidence="2" id="KW-0812">Transmembrane</keyword>
<keyword evidence="2" id="KW-0472">Membrane</keyword>
<gene>
    <name evidence="4" type="ORF">BSTEL_0997</name>
</gene>
<feature type="region of interest" description="Disordered" evidence="1">
    <location>
        <begin position="1"/>
        <end position="79"/>
    </location>
</feature>
<organism evidence="4 5">
    <name type="scientific">Bifidobacterium stellenboschense</name>
    <dbReference type="NCBI Taxonomy" id="762211"/>
    <lineage>
        <taxon>Bacteria</taxon>
        <taxon>Bacillati</taxon>
        <taxon>Actinomycetota</taxon>
        <taxon>Actinomycetes</taxon>
        <taxon>Bifidobacteriales</taxon>
        <taxon>Bifidobacteriaceae</taxon>
        <taxon>Bifidobacterium</taxon>
    </lineage>
</organism>
<accession>A0A087E0W0</accession>
<proteinExistence type="predicted"/>
<evidence type="ECO:0000256" key="1">
    <source>
        <dbReference type="SAM" id="MobiDB-lite"/>
    </source>
</evidence>
<feature type="transmembrane region" description="Helical" evidence="2">
    <location>
        <begin position="104"/>
        <end position="127"/>
    </location>
</feature>
<feature type="transmembrane region" description="Helical" evidence="2">
    <location>
        <begin position="161"/>
        <end position="187"/>
    </location>
</feature>
<sequence length="204" mass="21526">MSDNQEELHEEPVPEVKLPERPEGEAAPAEAPAVAPADGHAPRVARSVSNKPLIDESQAREHAESKAKASGGIKVRPAVRRGTPRARRMNLSLTRLNVWSVAKVSFMMSIAGALIQIVAAALVWLLLNAVGVFDQITQIVASTGLNADGFNLAQVFSLPTVLSAVTIFSIVEIVLLTILAVVVAAIYNVVSSLVGGVHVTLGDD</sequence>
<keyword evidence="2" id="KW-1133">Transmembrane helix</keyword>
<reference evidence="4 5" key="1">
    <citation type="submission" date="2014-03" db="EMBL/GenBank/DDBJ databases">
        <title>Genomics of Bifidobacteria.</title>
        <authorList>
            <person name="Ventura M."/>
            <person name="Milani C."/>
            <person name="Lugli G.A."/>
        </authorList>
    </citation>
    <scope>NUCLEOTIDE SEQUENCE [LARGE SCALE GENOMIC DNA]</scope>
    <source>
        <strain evidence="4 5">DSM 23968</strain>
    </source>
</reference>
<keyword evidence="5" id="KW-1185">Reference proteome</keyword>
<evidence type="ECO:0000313" key="5">
    <source>
        <dbReference type="Proteomes" id="UP000029004"/>
    </source>
</evidence>
<dbReference type="eggNOG" id="COG3266">
    <property type="taxonomic scope" value="Bacteria"/>
</dbReference>
<dbReference type="OrthoDB" id="3240216at2"/>
<name>A0A087E0W0_9BIFI</name>
<comment type="caution">
    <text evidence="4">The sequence shown here is derived from an EMBL/GenBank/DDBJ whole genome shotgun (WGS) entry which is preliminary data.</text>
</comment>
<evidence type="ECO:0000313" key="4">
    <source>
        <dbReference type="EMBL" id="KFJ01411.1"/>
    </source>
</evidence>
<dbReference type="AlphaFoldDB" id="A0A087E0W0"/>
<feature type="compositionally biased region" description="Low complexity" evidence="1">
    <location>
        <begin position="25"/>
        <end position="39"/>
    </location>
</feature>
<evidence type="ECO:0000256" key="2">
    <source>
        <dbReference type="SAM" id="Phobius"/>
    </source>
</evidence>
<dbReference type="InterPro" id="IPR021949">
    <property type="entry name" value="DUF3566_TM"/>
</dbReference>
<evidence type="ECO:0000259" key="3">
    <source>
        <dbReference type="Pfam" id="PF12089"/>
    </source>
</evidence>
<feature type="compositionally biased region" description="Basic and acidic residues" evidence="1">
    <location>
        <begin position="1"/>
        <end position="24"/>
    </location>
</feature>
<feature type="domain" description="DUF3566" evidence="3">
    <location>
        <begin position="87"/>
        <end position="203"/>
    </location>
</feature>
<dbReference type="EMBL" id="JGZP01000001">
    <property type="protein sequence ID" value="KFJ01411.1"/>
    <property type="molecule type" value="Genomic_DNA"/>
</dbReference>
<protein>
    <submittedName>
        <fullName evidence="4">Membrane protein</fullName>
    </submittedName>
</protein>
<feature type="compositionally biased region" description="Basic and acidic residues" evidence="1">
    <location>
        <begin position="53"/>
        <end position="67"/>
    </location>
</feature>